<dbReference type="PROSITE" id="PS50158">
    <property type="entry name" value="ZF_CCHC"/>
    <property type="match status" value="1"/>
</dbReference>
<dbReference type="InterPro" id="IPR001878">
    <property type="entry name" value="Znf_CCHC"/>
</dbReference>
<accession>A0A1W5DDC6</accession>
<keyword evidence="4" id="KW-1185">Reference proteome</keyword>
<sequence>MSTTGSTKGGSKAVTAKEAVVMTKLLKLTTPTIFTGEYKKLDTFLLQLMFYFKFNQSSFTAEANKDNPAEAEENIKCMFTRFARFKQEIWMVFRDIDQERTAEQDHLKLRQTKSTADYTAHFTQLIAATNWDDAGLKDRVKDKIARGERPDILRVMMLMAIKVNNCLYERHKEKGQTFYHNDEKTTAYMSGHKRKNWRQKNNKYGPKPMEINTIKLKKKKTFNRDCYNCGKKGHLARDCRGPAQAKKSRKAQKPSHKSLSWIGCYNNDCRVYQSKKNRAE</sequence>
<protein>
    <submittedName>
        <fullName evidence="3">Zinc finger, CCHC-type</fullName>
    </submittedName>
</protein>
<feature type="domain" description="CCHC-type" evidence="2">
    <location>
        <begin position="226"/>
        <end position="240"/>
    </location>
</feature>
<evidence type="ECO:0000259" key="2">
    <source>
        <dbReference type="PROSITE" id="PS50158"/>
    </source>
</evidence>
<dbReference type="Pfam" id="PF00098">
    <property type="entry name" value="zf-CCHC"/>
    <property type="match status" value="1"/>
</dbReference>
<name>A0A1W5DDC6_9LECA</name>
<dbReference type="SMART" id="SM00343">
    <property type="entry name" value="ZnF_C2HC"/>
    <property type="match status" value="1"/>
</dbReference>
<keyword evidence="1" id="KW-0863">Zinc-finger</keyword>
<dbReference type="GO" id="GO:0003676">
    <property type="term" value="F:nucleic acid binding"/>
    <property type="evidence" value="ECO:0007669"/>
    <property type="project" value="InterPro"/>
</dbReference>
<dbReference type="AlphaFoldDB" id="A0A1W5DDC6"/>
<dbReference type="InterPro" id="IPR032567">
    <property type="entry name" value="RTL1-rel"/>
</dbReference>
<organism evidence="3 4">
    <name type="scientific">Lasallia pustulata</name>
    <dbReference type="NCBI Taxonomy" id="136370"/>
    <lineage>
        <taxon>Eukaryota</taxon>
        <taxon>Fungi</taxon>
        <taxon>Dikarya</taxon>
        <taxon>Ascomycota</taxon>
        <taxon>Pezizomycotina</taxon>
        <taxon>Lecanoromycetes</taxon>
        <taxon>OSLEUM clade</taxon>
        <taxon>Umbilicariomycetidae</taxon>
        <taxon>Umbilicariales</taxon>
        <taxon>Umbilicariaceae</taxon>
        <taxon>Lasallia</taxon>
    </lineage>
</organism>
<keyword evidence="1" id="KW-0862">Zinc</keyword>
<evidence type="ECO:0000256" key="1">
    <source>
        <dbReference type="PROSITE-ProRule" id="PRU00047"/>
    </source>
</evidence>
<dbReference type="PANTHER" id="PTHR15503">
    <property type="entry name" value="LDOC1 RELATED"/>
    <property type="match status" value="1"/>
</dbReference>
<reference evidence="4" key="1">
    <citation type="submission" date="2017-03" db="EMBL/GenBank/DDBJ databases">
        <authorList>
            <person name="Sharma R."/>
            <person name="Thines M."/>
        </authorList>
    </citation>
    <scope>NUCLEOTIDE SEQUENCE [LARGE SCALE GENOMIC DNA]</scope>
</reference>
<evidence type="ECO:0000313" key="3">
    <source>
        <dbReference type="EMBL" id="SLM41005.1"/>
    </source>
</evidence>
<keyword evidence="1" id="KW-0479">Metal-binding</keyword>
<dbReference type="EMBL" id="FWEW01003755">
    <property type="protein sequence ID" value="SLM41005.1"/>
    <property type="molecule type" value="Genomic_DNA"/>
</dbReference>
<dbReference type="Gene3D" id="4.10.60.10">
    <property type="entry name" value="Zinc finger, CCHC-type"/>
    <property type="match status" value="1"/>
</dbReference>
<dbReference type="Proteomes" id="UP000192927">
    <property type="component" value="Unassembled WGS sequence"/>
</dbReference>
<proteinExistence type="predicted"/>
<dbReference type="PANTHER" id="PTHR15503:SF22">
    <property type="entry name" value="TRANSPOSON TY3-I GAG POLYPROTEIN"/>
    <property type="match status" value="1"/>
</dbReference>
<dbReference type="SUPFAM" id="SSF57756">
    <property type="entry name" value="Retrovirus zinc finger-like domains"/>
    <property type="match status" value="1"/>
</dbReference>
<dbReference type="InterPro" id="IPR036875">
    <property type="entry name" value="Znf_CCHC_sf"/>
</dbReference>
<dbReference type="GO" id="GO:0008270">
    <property type="term" value="F:zinc ion binding"/>
    <property type="evidence" value="ECO:0007669"/>
    <property type="project" value="UniProtKB-KW"/>
</dbReference>
<evidence type="ECO:0000313" key="4">
    <source>
        <dbReference type="Proteomes" id="UP000192927"/>
    </source>
</evidence>